<dbReference type="Gene3D" id="3.40.50.720">
    <property type="entry name" value="NAD(P)-binding Rossmann-like Domain"/>
    <property type="match status" value="1"/>
</dbReference>
<proteinExistence type="inferred from homology"/>
<dbReference type="InterPro" id="IPR050259">
    <property type="entry name" value="SDR"/>
</dbReference>
<evidence type="ECO:0000259" key="3">
    <source>
        <dbReference type="SMART" id="SM00822"/>
    </source>
</evidence>
<dbReference type="Pfam" id="PF00106">
    <property type="entry name" value="adh_short"/>
    <property type="match status" value="1"/>
</dbReference>
<comment type="similarity">
    <text evidence="1 2">Belongs to the short-chain dehydrogenases/reductases (SDR) family.</text>
</comment>
<dbReference type="Proteomes" id="UP001262410">
    <property type="component" value="Unassembled WGS sequence"/>
</dbReference>
<sequence>MDLQLDGKVALVTGSSKGIGEGIAKGLAREGAVVVVHGRDQTQATDAADQIRAEGGWAHVVTGDLTDAAQVIAMIDAVRSLAGNIDVLVNNAGGSGDGADWSTTAPEAWASVYDRNVLAAVRVITAVLPHMRAARWGRIINISSLAGLMPPPVNPDYSAAKAAMTAMSASLAKAVAAEGITVNTISPGTIHSAKLDMKFREVAAMRGIELDAPWADVERAVLPLFAEVPVGRVGTLVEIADAVAFLASPRAAYITGSNIRLDGGMLPTT</sequence>
<dbReference type="SMART" id="SM00822">
    <property type="entry name" value="PKS_KR"/>
    <property type="match status" value="1"/>
</dbReference>
<dbReference type="PRINTS" id="PR00081">
    <property type="entry name" value="GDHRDH"/>
</dbReference>
<dbReference type="InterPro" id="IPR057326">
    <property type="entry name" value="KR_dom"/>
</dbReference>
<dbReference type="PANTHER" id="PTHR42879">
    <property type="entry name" value="3-OXOACYL-(ACYL-CARRIER-PROTEIN) REDUCTASE"/>
    <property type="match status" value="1"/>
</dbReference>
<dbReference type="InterPro" id="IPR002347">
    <property type="entry name" value="SDR_fam"/>
</dbReference>
<organism evidence="4 5">
    <name type="scientific">Inquilinus ginsengisoli</name>
    <dbReference type="NCBI Taxonomy" id="363840"/>
    <lineage>
        <taxon>Bacteria</taxon>
        <taxon>Pseudomonadati</taxon>
        <taxon>Pseudomonadota</taxon>
        <taxon>Alphaproteobacteria</taxon>
        <taxon>Rhodospirillales</taxon>
        <taxon>Rhodospirillaceae</taxon>
        <taxon>Inquilinus</taxon>
    </lineage>
</organism>
<dbReference type="InterPro" id="IPR036291">
    <property type="entry name" value="NAD(P)-bd_dom_sf"/>
</dbReference>
<evidence type="ECO:0000313" key="5">
    <source>
        <dbReference type="Proteomes" id="UP001262410"/>
    </source>
</evidence>
<gene>
    <name evidence="4" type="ORF">E9232_005667</name>
</gene>
<evidence type="ECO:0000256" key="1">
    <source>
        <dbReference type="ARBA" id="ARBA00006484"/>
    </source>
</evidence>
<dbReference type="GO" id="GO:0004316">
    <property type="term" value="F:3-oxoacyl-[acyl-carrier-protein] reductase (NADPH) activity"/>
    <property type="evidence" value="ECO:0007669"/>
    <property type="project" value="UniProtKB-EC"/>
</dbReference>
<dbReference type="PRINTS" id="PR00080">
    <property type="entry name" value="SDRFAMILY"/>
</dbReference>
<evidence type="ECO:0000256" key="2">
    <source>
        <dbReference type="RuleBase" id="RU000363"/>
    </source>
</evidence>
<reference evidence="4 5" key="1">
    <citation type="submission" date="2023-07" db="EMBL/GenBank/DDBJ databases">
        <title>Sorghum-associated microbial communities from plants grown in Nebraska, USA.</title>
        <authorList>
            <person name="Schachtman D."/>
        </authorList>
    </citation>
    <scope>NUCLEOTIDE SEQUENCE [LARGE SCALE GENOMIC DNA]</scope>
    <source>
        <strain evidence="4 5">584</strain>
    </source>
</reference>
<keyword evidence="4" id="KW-0560">Oxidoreductase</keyword>
<evidence type="ECO:0000313" key="4">
    <source>
        <dbReference type="EMBL" id="MDR6293117.1"/>
    </source>
</evidence>
<dbReference type="PROSITE" id="PS00061">
    <property type="entry name" value="ADH_SHORT"/>
    <property type="match status" value="1"/>
</dbReference>
<comment type="caution">
    <text evidence="4">The sequence shown here is derived from an EMBL/GenBank/DDBJ whole genome shotgun (WGS) entry which is preliminary data.</text>
</comment>
<accession>A0ABU1JWW8</accession>
<dbReference type="RefSeq" id="WP_309799803.1">
    <property type="nucleotide sequence ID" value="NZ_JAVDPW010000011.1"/>
</dbReference>
<keyword evidence="5" id="KW-1185">Reference proteome</keyword>
<protein>
    <submittedName>
        <fullName evidence="4">3-oxoacyl-[acyl-carrier protein] reductase</fullName>
        <ecNumber evidence="4">1.1.1.100</ecNumber>
    </submittedName>
</protein>
<dbReference type="SUPFAM" id="SSF51735">
    <property type="entry name" value="NAD(P)-binding Rossmann-fold domains"/>
    <property type="match status" value="1"/>
</dbReference>
<name>A0ABU1JWW8_9PROT</name>
<dbReference type="EMBL" id="JAVDPW010000011">
    <property type="protein sequence ID" value="MDR6293117.1"/>
    <property type="molecule type" value="Genomic_DNA"/>
</dbReference>
<dbReference type="InterPro" id="IPR020904">
    <property type="entry name" value="Sc_DH/Rdtase_CS"/>
</dbReference>
<dbReference type="EC" id="1.1.1.100" evidence="4"/>
<feature type="domain" description="Ketoreductase" evidence="3">
    <location>
        <begin position="8"/>
        <end position="188"/>
    </location>
</feature>